<dbReference type="AlphaFoldDB" id="A0A1E5W6W1"/>
<evidence type="ECO:0000313" key="2">
    <source>
        <dbReference type="Proteomes" id="UP000095767"/>
    </source>
</evidence>
<proteinExistence type="predicted"/>
<gene>
    <name evidence="1" type="ORF">BAE44_0005834</name>
</gene>
<dbReference type="Proteomes" id="UP000095767">
    <property type="component" value="Unassembled WGS sequence"/>
</dbReference>
<name>A0A1E5W6W1_9POAL</name>
<sequence>MFVADGATGLIETVRTPDRKLAACVHVLRTLEKGGASTADDVQEAPSARAFLDDARRELVRLRELHGTASHVFDLYHVLLGLEDEPWWQHWERHSRDTSRYACYALRGVRSATSYLMASRRALVMPRSFPHPSADWTAWMSEARSLLRLAMLASAMAMLASREMRDAVKEEVDDAWMVFFPSVV</sequence>
<dbReference type="OrthoDB" id="661933at2759"/>
<reference evidence="1 2" key="1">
    <citation type="submission" date="2016-09" db="EMBL/GenBank/DDBJ databases">
        <title>The draft genome of Dichanthelium oligosanthes: A C3 panicoid grass species.</title>
        <authorList>
            <person name="Studer A.J."/>
            <person name="Schnable J.C."/>
            <person name="Brutnell T.P."/>
        </authorList>
    </citation>
    <scope>NUCLEOTIDE SEQUENCE [LARGE SCALE GENOMIC DNA]</scope>
    <source>
        <strain evidence="2">cv. Kellogg 1175</strain>
        <tissue evidence="1">Leaf</tissue>
    </source>
</reference>
<keyword evidence="2" id="KW-1185">Reference proteome</keyword>
<protein>
    <submittedName>
        <fullName evidence="1">Uncharacterized protein</fullName>
    </submittedName>
</protein>
<dbReference type="EMBL" id="LWDX02019741">
    <property type="protein sequence ID" value="OEL33146.1"/>
    <property type="molecule type" value="Genomic_DNA"/>
</dbReference>
<evidence type="ECO:0000313" key="1">
    <source>
        <dbReference type="EMBL" id="OEL33146.1"/>
    </source>
</evidence>
<comment type="caution">
    <text evidence="1">The sequence shown here is derived from an EMBL/GenBank/DDBJ whole genome shotgun (WGS) entry which is preliminary data.</text>
</comment>
<organism evidence="1 2">
    <name type="scientific">Dichanthelium oligosanthes</name>
    <dbReference type="NCBI Taxonomy" id="888268"/>
    <lineage>
        <taxon>Eukaryota</taxon>
        <taxon>Viridiplantae</taxon>
        <taxon>Streptophyta</taxon>
        <taxon>Embryophyta</taxon>
        <taxon>Tracheophyta</taxon>
        <taxon>Spermatophyta</taxon>
        <taxon>Magnoliopsida</taxon>
        <taxon>Liliopsida</taxon>
        <taxon>Poales</taxon>
        <taxon>Poaceae</taxon>
        <taxon>PACMAD clade</taxon>
        <taxon>Panicoideae</taxon>
        <taxon>Panicodae</taxon>
        <taxon>Paniceae</taxon>
        <taxon>Dichantheliinae</taxon>
        <taxon>Dichanthelium</taxon>
    </lineage>
</organism>
<accession>A0A1E5W6W1</accession>